<dbReference type="RefSeq" id="WP_231588223.1">
    <property type="nucleotide sequence ID" value="NZ_CP009501.1"/>
</dbReference>
<dbReference type="KEGG" id="mthr:MSTHT_1251"/>
<dbReference type="GeneID" id="41603407"/>
<evidence type="ECO:0000313" key="2">
    <source>
        <dbReference type="EMBL" id="AKB13009.1"/>
    </source>
</evidence>
<dbReference type="PATRIC" id="fig|523844.20.peg.1581"/>
<accession>A0A0E3H8V4</accession>
<dbReference type="InterPro" id="IPR015943">
    <property type="entry name" value="WD40/YVTN_repeat-like_dom_sf"/>
</dbReference>
<evidence type="ECO:0000313" key="3">
    <source>
        <dbReference type="Proteomes" id="UP000066529"/>
    </source>
</evidence>
<dbReference type="SUPFAM" id="SSF50969">
    <property type="entry name" value="YVTN repeat-like/Quinoprotein amine dehydrogenase"/>
    <property type="match status" value="1"/>
</dbReference>
<dbReference type="Proteomes" id="UP000066529">
    <property type="component" value="Chromosome"/>
</dbReference>
<dbReference type="InterPro" id="IPR011044">
    <property type="entry name" value="Quino_amine_DH_bsu"/>
</dbReference>
<dbReference type="Gene3D" id="2.130.10.10">
    <property type="entry name" value="YVTN repeat-like/Quinoprotein amine dehydrogenase"/>
    <property type="match status" value="2"/>
</dbReference>
<dbReference type="SMART" id="SM00564">
    <property type="entry name" value="PQQ"/>
    <property type="match status" value="3"/>
</dbReference>
<organism evidence="2 3">
    <name type="scientific">Methanosarcina thermophila (strain ATCC 43570 / DSM 1825 / OCM 12 / VKM B-1830 / TM-1)</name>
    <dbReference type="NCBI Taxonomy" id="523844"/>
    <lineage>
        <taxon>Archaea</taxon>
        <taxon>Methanobacteriati</taxon>
        <taxon>Methanobacteriota</taxon>
        <taxon>Stenosarchaea group</taxon>
        <taxon>Methanomicrobia</taxon>
        <taxon>Methanosarcinales</taxon>
        <taxon>Methanosarcinaceae</taxon>
        <taxon>Methanosarcina</taxon>
    </lineage>
</organism>
<dbReference type="AlphaFoldDB" id="A0A0E3H8V4"/>
<name>A0A0E3H8V4_METTT</name>
<protein>
    <submittedName>
        <fullName evidence="2">PQQ enzyme repeat domain protein</fullName>
    </submittedName>
</protein>
<proteinExistence type="predicted"/>
<dbReference type="HOGENOM" id="CLU_482924_0_0_2"/>
<sequence length="520" mass="56746">MSLKMSLKMKKGSIVLIIILSFIFLVCSGCVSSHITASDEEGNNSSGEISKNEKILADNSEGGQASNPLSHENITSSEKVSPYLYWEYELGDIKPENLGGGRSNIQDCVAYSQNGKYLAVGTGKNLTVIDVPGKNTLWNKTLNGNISDISFSKDGKYLLVGERSADGYIYSLDAGTGVEIHSYRSADDLGTSENPKYQPSIYKITAADDAVYITAGRYCKEPGYGLASRVYRFNPDGTLSWKLPANENYARSVNWIDSSQDGKNVVFSTGDWTNSLELDAVVYSVDETGNLRWKYEIPPLKPYFVSTAIWHGLDISDDGSVITAYTGDGRKYLFYDSKVKKPGNGKSEWYSKELQSNVTTPEELEGSVIYAYGEDAKIVSENEIVYLTGATLPAYYPGNVPMAHPLENSLVSCDVETGEISWSYNLGGRCAGIFCSPDMRYLVLPVGKDTSSGNTQVHGIHVFDFQKPGNGNSKLLWKFNTEGVVASAAVSSDCTIAAVEIPVQLENGNVTGKHRLIIVR</sequence>
<dbReference type="STRING" id="523844.MSTHT_1251"/>
<evidence type="ECO:0000259" key="1">
    <source>
        <dbReference type="Pfam" id="PF13360"/>
    </source>
</evidence>
<dbReference type="InterPro" id="IPR018391">
    <property type="entry name" value="PQQ_b-propeller_rpt"/>
</dbReference>
<dbReference type="EMBL" id="CP009501">
    <property type="protein sequence ID" value="AKB13009.1"/>
    <property type="molecule type" value="Genomic_DNA"/>
</dbReference>
<dbReference type="Pfam" id="PF13360">
    <property type="entry name" value="PQQ_2"/>
    <property type="match status" value="1"/>
</dbReference>
<feature type="domain" description="Pyrrolo-quinoline quinone repeat" evidence="1">
    <location>
        <begin position="126"/>
        <end position="299"/>
    </location>
</feature>
<reference evidence="2 3" key="1">
    <citation type="submission" date="2014-07" db="EMBL/GenBank/DDBJ databases">
        <title>Methanogenic archaea and the global carbon cycle.</title>
        <authorList>
            <person name="Henriksen J.R."/>
            <person name="Luke J."/>
            <person name="Reinhart S."/>
            <person name="Benedict M.N."/>
            <person name="Youngblut N.D."/>
            <person name="Metcalf M.E."/>
            <person name="Whitaker R.J."/>
            <person name="Metcalf W.W."/>
        </authorList>
    </citation>
    <scope>NUCLEOTIDE SEQUENCE [LARGE SCALE GENOMIC DNA]</scope>
    <source>
        <strain evidence="3">ATCC 43570 / DSM 1825 / OCM 12 / VKM B-1830 / TM-1</strain>
    </source>
</reference>
<dbReference type="InterPro" id="IPR002372">
    <property type="entry name" value="PQQ_rpt_dom"/>
</dbReference>
<gene>
    <name evidence="2" type="ORF">MSTHT_1251</name>
</gene>